<proteinExistence type="predicted"/>
<organism evidence="2 3">
    <name type="scientific">Sphaeroforma arctica JP610</name>
    <dbReference type="NCBI Taxonomy" id="667725"/>
    <lineage>
        <taxon>Eukaryota</taxon>
        <taxon>Ichthyosporea</taxon>
        <taxon>Ichthyophonida</taxon>
        <taxon>Sphaeroforma</taxon>
    </lineage>
</organism>
<feature type="region of interest" description="Disordered" evidence="1">
    <location>
        <begin position="199"/>
        <end position="280"/>
    </location>
</feature>
<dbReference type="Proteomes" id="UP000054560">
    <property type="component" value="Unassembled WGS sequence"/>
</dbReference>
<evidence type="ECO:0000256" key="1">
    <source>
        <dbReference type="SAM" id="MobiDB-lite"/>
    </source>
</evidence>
<dbReference type="AlphaFoldDB" id="A0A0L0FX54"/>
<feature type="compositionally biased region" description="Basic and acidic residues" evidence="1">
    <location>
        <begin position="222"/>
        <end position="236"/>
    </location>
</feature>
<dbReference type="RefSeq" id="XP_014155327.1">
    <property type="nucleotide sequence ID" value="XM_014299852.1"/>
</dbReference>
<reference evidence="2 3" key="1">
    <citation type="submission" date="2011-02" db="EMBL/GenBank/DDBJ databases">
        <title>The Genome Sequence of Sphaeroforma arctica JP610.</title>
        <authorList>
            <consortium name="The Broad Institute Genome Sequencing Platform"/>
            <person name="Russ C."/>
            <person name="Cuomo C."/>
            <person name="Young S.K."/>
            <person name="Zeng Q."/>
            <person name="Gargeya S."/>
            <person name="Alvarado L."/>
            <person name="Berlin A."/>
            <person name="Chapman S.B."/>
            <person name="Chen Z."/>
            <person name="Freedman E."/>
            <person name="Gellesch M."/>
            <person name="Goldberg J."/>
            <person name="Griggs A."/>
            <person name="Gujja S."/>
            <person name="Heilman E."/>
            <person name="Heiman D."/>
            <person name="Howarth C."/>
            <person name="Mehta T."/>
            <person name="Neiman D."/>
            <person name="Pearson M."/>
            <person name="Roberts A."/>
            <person name="Saif S."/>
            <person name="Shea T."/>
            <person name="Shenoy N."/>
            <person name="Sisk P."/>
            <person name="Stolte C."/>
            <person name="Sykes S."/>
            <person name="White J."/>
            <person name="Yandava C."/>
            <person name="Burger G."/>
            <person name="Gray M.W."/>
            <person name="Holland P.W.H."/>
            <person name="King N."/>
            <person name="Lang F.B.F."/>
            <person name="Roger A.J."/>
            <person name="Ruiz-Trillo I."/>
            <person name="Haas B."/>
            <person name="Nusbaum C."/>
            <person name="Birren B."/>
        </authorList>
    </citation>
    <scope>NUCLEOTIDE SEQUENCE [LARGE SCALE GENOMIC DNA]</scope>
    <source>
        <strain evidence="2 3">JP610</strain>
    </source>
</reference>
<feature type="compositionally biased region" description="Polar residues" evidence="1">
    <location>
        <begin position="208"/>
        <end position="218"/>
    </location>
</feature>
<evidence type="ECO:0000313" key="3">
    <source>
        <dbReference type="Proteomes" id="UP000054560"/>
    </source>
</evidence>
<gene>
    <name evidence="2" type="ORF">SARC_06241</name>
</gene>
<keyword evidence="3" id="KW-1185">Reference proteome</keyword>
<feature type="compositionally biased region" description="Polar residues" evidence="1">
    <location>
        <begin position="260"/>
        <end position="280"/>
    </location>
</feature>
<dbReference type="EMBL" id="KQ242034">
    <property type="protein sequence ID" value="KNC81425.1"/>
    <property type="molecule type" value="Genomic_DNA"/>
</dbReference>
<evidence type="ECO:0000313" key="2">
    <source>
        <dbReference type="EMBL" id="KNC81425.1"/>
    </source>
</evidence>
<dbReference type="GeneID" id="25906745"/>
<protein>
    <submittedName>
        <fullName evidence="2">Uncharacterized protein</fullName>
    </submittedName>
</protein>
<name>A0A0L0FX54_9EUKA</name>
<accession>A0A0L0FX54</accession>
<sequence>MAAKINVILIHPPPLMVTTEAWMLNRKDWHRAMNFLEYSPTIDPIGLWAHAKAHADIKRNENLAKRLYSPSDKRHGPTVPRFPNAQYGCVVMFKLSGSKAKNELPRWNPKGKRCTRTSTPSGYVIPENCYELDSADTASVPHVPLLPPSVATQPSPSQLEPVPTPLNSEPLQYTYPKVLNTNFQAYLEDRRRQRMQPTLAEQAPSLPRTHSSVDNMSFTARDGSEQSHTDDPDFPHSPRSQSSHSFVTILADDIFDDDSNSSQKLSDTSANPNSPDAESI</sequence>
<feature type="region of interest" description="Disordered" evidence="1">
    <location>
        <begin position="143"/>
        <end position="170"/>
    </location>
</feature>